<dbReference type="RefSeq" id="WP_258733600.1">
    <property type="nucleotide sequence ID" value="NZ_JANTHZ010000007.1"/>
</dbReference>
<dbReference type="EMBL" id="JANTHZ010000007">
    <property type="protein sequence ID" value="MCS0496433.1"/>
    <property type="molecule type" value="Genomic_DNA"/>
</dbReference>
<organism evidence="3 4">
    <name type="scientific">Ancylobacter mangrovi</name>
    <dbReference type="NCBI Taxonomy" id="2972472"/>
    <lineage>
        <taxon>Bacteria</taxon>
        <taxon>Pseudomonadati</taxon>
        <taxon>Pseudomonadota</taxon>
        <taxon>Alphaproteobacteria</taxon>
        <taxon>Hyphomicrobiales</taxon>
        <taxon>Xanthobacteraceae</taxon>
        <taxon>Ancylobacter</taxon>
    </lineage>
</organism>
<evidence type="ECO:0000313" key="4">
    <source>
        <dbReference type="Proteomes" id="UP001151088"/>
    </source>
</evidence>
<keyword evidence="2" id="KW-0812">Transmembrane</keyword>
<dbReference type="AlphaFoldDB" id="A0A9X2T7T7"/>
<keyword evidence="2" id="KW-0472">Membrane</keyword>
<feature type="transmembrane region" description="Helical" evidence="2">
    <location>
        <begin position="81"/>
        <end position="105"/>
    </location>
</feature>
<keyword evidence="2" id="KW-1133">Transmembrane helix</keyword>
<evidence type="ECO:0000313" key="3">
    <source>
        <dbReference type="EMBL" id="MCS0496433.1"/>
    </source>
</evidence>
<protein>
    <submittedName>
        <fullName evidence="3">Uncharacterized protein</fullName>
    </submittedName>
</protein>
<feature type="compositionally biased region" description="Basic and acidic residues" evidence="1">
    <location>
        <begin position="1"/>
        <end position="18"/>
    </location>
</feature>
<comment type="caution">
    <text evidence="3">The sequence shown here is derived from an EMBL/GenBank/DDBJ whole genome shotgun (WGS) entry which is preliminary data.</text>
</comment>
<reference evidence="3" key="1">
    <citation type="submission" date="2022-08" db="EMBL/GenBank/DDBJ databases">
        <authorList>
            <person name="Li F."/>
        </authorList>
    </citation>
    <scope>NUCLEOTIDE SEQUENCE</scope>
    <source>
        <strain evidence="3">MQZ15Z-1</strain>
    </source>
</reference>
<evidence type="ECO:0000256" key="1">
    <source>
        <dbReference type="SAM" id="MobiDB-lite"/>
    </source>
</evidence>
<feature type="region of interest" description="Disordered" evidence="1">
    <location>
        <begin position="1"/>
        <end position="74"/>
    </location>
</feature>
<evidence type="ECO:0000256" key="2">
    <source>
        <dbReference type="SAM" id="Phobius"/>
    </source>
</evidence>
<name>A0A9X2T7T7_9HYPH</name>
<feature type="compositionally biased region" description="Basic and acidic residues" evidence="1">
    <location>
        <begin position="41"/>
        <end position="54"/>
    </location>
</feature>
<sequence length="108" mass="11268">MPTNSHLREEIDSGRFGDKVPFPDPATAPLGTDDEAAGRPATREEIAEARRDAFQPDPAAGSGTDERGRPFDDRGTTVLGVSFPTAVIALLGVVVVLAALVAALITRA</sequence>
<proteinExistence type="predicted"/>
<feature type="compositionally biased region" description="Basic and acidic residues" evidence="1">
    <location>
        <begin position="64"/>
        <end position="74"/>
    </location>
</feature>
<gene>
    <name evidence="3" type="ORF">NVS89_15115</name>
</gene>
<accession>A0A9X2T7T7</accession>
<keyword evidence="4" id="KW-1185">Reference proteome</keyword>
<dbReference type="Proteomes" id="UP001151088">
    <property type="component" value="Unassembled WGS sequence"/>
</dbReference>